<dbReference type="InterPro" id="IPR036418">
    <property type="entry name" value="Cyt_c_oxidase_su6a_sf"/>
</dbReference>
<evidence type="ECO:0000256" key="6">
    <source>
        <dbReference type="RuleBase" id="RU004396"/>
    </source>
</evidence>
<dbReference type="OrthoDB" id="5947505at2759"/>
<dbReference type="EMBL" id="KZ680207">
    <property type="protein sequence ID" value="PTB70491.1"/>
    <property type="molecule type" value="Genomic_DNA"/>
</dbReference>
<proteinExistence type="inferred from homology"/>
<protein>
    <submittedName>
        <fullName evidence="8">Mitochondrial cytochrome c oxidase subunit VIa</fullName>
    </submittedName>
</protein>
<dbReference type="GO" id="GO:0030234">
    <property type="term" value="F:enzyme regulator activity"/>
    <property type="evidence" value="ECO:0007669"/>
    <property type="project" value="TreeGrafter"/>
</dbReference>
<evidence type="ECO:0000256" key="3">
    <source>
        <dbReference type="ARBA" id="ARBA00022946"/>
    </source>
</evidence>
<keyword evidence="9" id="KW-1185">Reference proteome</keyword>
<sequence length="122" mass="14505">MFAARQITRNAPRFAAQLRTPMQRRFASTVENEFIAERQHIKEHAKSTTELWKKISIYGVVPALVVAGANAYWLWNEHWEHWSHLPPLPERTEYPYQNIRTKNFQWGDGDKNVNYHNKDKTK</sequence>
<keyword evidence="2" id="KW-0999">Mitochondrion inner membrane</keyword>
<accession>A0A2T4BMI1</accession>
<keyword evidence="5 7" id="KW-0472">Membrane</keyword>
<dbReference type="SUPFAM" id="SSF81411">
    <property type="entry name" value="Mitochondrial cytochrome c oxidase subunit VIa"/>
    <property type="match status" value="1"/>
</dbReference>
<feature type="transmembrane region" description="Helical" evidence="7">
    <location>
        <begin position="55"/>
        <end position="75"/>
    </location>
</feature>
<evidence type="ECO:0000256" key="2">
    <source>
        <dbReference type="ARBA" id="ARBA00022792"/>
    </source>
</evidence>
<evidence type="ECO:0000313" key="8">
    <source>
        <dbReference type="EMBL" id="PTB70491.1"/>
    </source>
</evidence>
<gene>
    <name evidence="8" type="ORF">BBK36DRAFT_1133961</name>
</gene>
<name>A0A2T4BMI1_9HYPO</name>
<keyword evidence="7" id="KW-0812">Transmembrane</keyword>
<dbReference type="GO" id="GO:0005743">
    <property type="term" value="C:mitochondrial inner membrane"/>
    <property type="evidence" value="ECO:0007669"/>
    <property type="project" value="UniProtKB-SubCell"/>
</dbReference>
<evidence type="ECO:0000256" key="5">
    <source>
        <dbReference type="ARBA" id="ARBA00023136"/>
    </source>
</evidence>
<dbReference type="GeneID" id="36600264"/>
<dbReference type="GO" id="GO:0006123">
    <property type="term" value="P:mitochondrial electron transport, cytochrome c to oxygen"/>
    <property type="evidence" value="ECO:0007669"/>
    <property type="project" value="TreeGrafter"/>
</dbReference>
<organism evidence="8 9">
    <name type="scientific">Trichoderma citrinoviride</name>
    <dbReference type="NCBI Taxonomy" id="58853"/>
    <lineage>
        <taxon>Eukaryota</taxon>
        <taxon>Fungi</taxon>
        <taxon>Dikarya</taxon>
        <taxon>Ascomycota</taxon>
        <taxon>Pezizomycotina</taxon>
        <taxon>Sordariomycetes</taxon>
        <taxon>Hypocreomycetidae</taxon>
        <taxon>Hypocreales</taxon>
        <taxon>Hypocreaceae</taxon>
        <taxon>Trichoderma</taxon>
    </lineage>
</organism>
<comment type="subcellular location">
    <subcellularLocation>
        <location evidence="1">Mitochondrion inner membrane</location>
    </subcellularLocation>
</comment>
<reference evidence="9" key="1">
    <citation type="submission" date="2016-07" db="EMBL/GenBank/DDBJ databases">
        <title>Multiple horizontal gene transfer events from other fungi enriched the ability of initially mycotrophic Trichoderma (Ascomycota) to feed on dead plant biomass.</title>
        <authorList>
            <consortium name="DOE Joint Genome Institute"/>
            <person name="Atanasova L."/>
            <person name="Chenthamara K."/>
            <person name="Zhang J."/>
            <person name="Grujic M."/>
            <person name="Henrissat B."/>
            <person name="Kuo A."/>
            <person name="Aerts A."/>
            <person name="Salamov A."/>
            <person name="Lipzen A."/>
            <person name="Labutti K."/>
            <person name="Barry K."/>
            <person name="Miao Y."/>
            <person name="Rahimi M.J."/>
            <person name="Shen Q."/>
            <person name="Grigoriev I.V."/>
            <person name="Kubicek C.P."/>
            <person name="Druzhinina I.S."/>
        </authorList>
    </citation>
    <scope>NUCLEOTIDE SEQUENCE [LARGE SCALE GENOMIC DNA]</scope>
    <source>
        <strain evidence="9">TUCIM 6016</strain>
    </source>
</reference>
<dbReference type="Pfam" id="PF02046">
    <property type="entry name" value="COX6A"/>
    <property type="match status" value="1"/>
</dbReference>
<dbReference type="Proteomes" id="UP000241546">
    <property type="component" value="Unassembled WGS sequence"/>
</dbReference>
<keyword evidence="7" id="KW-1133">Transmembrane helix</keyword>
<dbReference type="RefSeq" id="XP_024753811.1">
    <property type="nucleotide sequence ID" value="XM_024892146.1"/>
</dbReference>
<evidence type="ECO:0000256" key="7">
    <source>
        <dbReference type="SAM" id="Phobius"/>
    </source>
</evidence>
<evidence type="ECO:0000256" key="1">
    <source>
        <dbReference type="ARBA" id="ARBA00004273"/>
    </source>
</evidence>
<dbReference type="InterPro" id="IPR001349">
    <property type="entry name" value="Cyt_c_oxidase_su6a"/>
</dbReference>
<evidence type="ECO:0000256" key="4">
    <source>
        <dbReference type="ARBA" id="ARBA00023128"/>
    </source>
</evidence>
<dbReference type="Gene3D" id="4.10.95.10">
    <property type="entry name" value="Cytochrome c oxidase, subunit VIa"/>
    <property type="match status" value="1"/>
</dbReference>
<dbReference type="AlphaFoldDB" id="A0A2T4BMI1"/>
<evidence type="ECO:0000313" key="9">
    <source>
        <dbReference type="Proteomes" id="UP000241546"/>
    </source>
</evidence>
<dbReference type="PANTHER" id="PTHR11504:SF0">
    <property type="entry name" value="CYTOCHROME C OXIDASE SUBUNIT"/>
    <property type="match status" value="1"/>
</dbReference>
<dbReference type="PANTHER" id="PTHR11504">
    <property type="entry name" value="CYTOCHROME C OXIDASE POLYPEPTIDE VIA"/>
    <property type="match status" value="1"/>
</dbReference>
<keyword evidence="3" id="KW-0809">Transit peptide</keyword>
<comment type="similarity">
    <text evidence="6">Belongs to the cytochrome c oxidase subunit 6A family.</text>
</comment>
<keyword evidence="4" id="KW-0496">Mitochondrion</keyword>